<feature type="compositionally biased region" description="Polar residues" evidence="1">
    <location>
        <begin position="52"/>
        <end position="65"/>
    </location>
</feature>
<accession>A0A9P0M7L9</accession>
<evidence type="ECO:0000313" key="2">
    <source>
        <dbReference type="EMBL" id="CAH2006553.1"/>
    </source>
</evidence>
<feature type="region of interest" description="Disordered" evidence="1">
    <location>
        <begin position="52"/>
        <end position="83"/>
    </location>
</feature>
<proteinExistence type="predicted"/>
<organism evidence="2 3">
    <name type="scientific">Acanthoscelides obtectus</name>
    <name type="common">Bean weevil</name>
    <name type="synonym">Bruchus obtectus</name>
    <dbReference type="NCBI Taxonomy" id="200917"/>
    <lineage>
        <taxon>Eukaryota</taxon>
        <taxon>Metazoa</taxon>
        <taxon>Ecdysozoa</taxon>
        <taxon>Arthropoda</taxon>
        <taxon>Hexapoda</taxon>
        <taxon>Insecta</taxon>
        <taxon>Pterygota</taxon>
        <taxon>Neoptera</taxon>
        <taxon>Endopterygota</taxon>
        <taxon>Coleoptera</taxon>
        <taxon>Polyphaga</taxon>
        <taxon>Cucujiformia</taxon>
        <taxon>Chrysomeloidea</taxon>
        <taxon>Chrysomelidae</taxon>
        <taxon>Bruchinae</taxon>
        <taxon>Bruchini</taxon>
        <taxon>Acanthoscelides</taxon>
    </lineage>
</organism>
<protein>
    <submittedName>
        <fullName evidence="2">Uncharacterized protein</fullName>
    </submittedName>
</protein>
<dbReference type="Proteomes" id="UP001152888">
    <property type="component" value="Unassembled WGS sequence"/>
</dbReference>
<evidence type="ECO:0000256" key="1">
    <source>
        <dbReference type="SAM" id="MobiDB-lite"/>
    </source>
</evidence>
<gene>
    <name evidence="2" type="ORF">ACAOBT_LOCUS29153</name>
</gene>
<dbReference type="OrthoDB" id="6805775at2759"/>
<name>A0A9P0M7L9_ACAOB</name>
<reference evidence="2" key="1">
    <citation type="submission" date="2022-03" db="EMBL/GenBank/DDBJ databases">
        <authorList>
            <person name="Sayadi A."/>
        </authorList>
    </citation>
    <scope>NUCLEOTIDE SEQUENCE</scope>
</reference>
<comment type="caution">
    <text evidence="2">The sequence shown here is derived from an EMBL/GenBank/DDBJ whole genome shotgun (WGS) entry which is preliminary data.</text>
</comment>
<dbReference type="EMBL" id="CAKOFQ010007693">
    <property type="protein sequence ID" value="CAH2006553.1"/>
    <property type="molecule type" value="Genomic_DNA"/>
</dbReference>
<evidence type="ECO:0000313" key="3">
    <source>
        <dbReference type="Proteomes" id="UP001152888"/>
    </source>
</evidence>
<keyword evidence="3" id="KW-1185">Reference proteome</keyword>
<dbReference type="AlphaFoldDB" id="A0A9P0M7L9"/>
<feature type="compositionally biased region" description="Basic and acidic residues" evidence="1">
    <location>
        <begin position="68"/>
        <end position="82"/>
    </location>
</feature>
<sequence length="129" mass="14859">MKDTILRQRKLLQNKQRLIRYFRNRIQTQKEFLDMLNQKFNMNASTESELKANNFTESSSPSTSAVGVKEESEGTKQSEHESSVTNTFDISNYVDKVNNYVEHSVDIASFFVIIPNKLVKAPTKKPSPR</sequence>